<evidence type="ECO:0000256" key="1">
    <source>
        <dbReference type="SAM" id="Phobius"/>
    </source>
</evidence>
<keyword evidence="1" id="KW-1133">Transmembrane helix</keyword>
<accession>A0A326U1U1</accession>
<dbReference type="AlphaFoldDB" id="A0A326U1U1"/>
<feature type="transmembrane region" description="Helical" evidence="1">
    <location>
        <begin position="89"/>
        <end position="110"/>
    </location>
</feature>
<sequence>MAVKESGVHNAPAISSGRKARGGRIFGLAVGDLLVFLIIGAIGLQMHQKEINAENMLRVTWPLAVAWFVISPFLGVFSRKTERRPGQMAARTGIAWLLACAGAMGLRQVFITPVEVSFAIVTFLTNLVGLYIWRLPFSWVIRSKEKSAD</sequence>
<protein>
    <recommendedName>
        <fullName evidence="4">DUF3054 family protein</fullName>
    </recommendedName>
</protein>
<feature type="transmembrane region" description="Helical" evidence="1">
    <location>
        <begin position="59"/>
        <end position="77"/>
    </location>
</feature>
<evidence type="ECO:0000313" key="3">
    <source>
        <dbReference type="Proteomes" id="UP000248806"/>
    </source>
</evidence>
<feature type="transmembrane region" description="Helical" evidence="1">
    <location>
        <begin position="116"/>
        <end position="133"/>
    </location>
</feature>
<proteinExistence type="predicted"/>
<gene>
    <name evidence="2" type="ORF">EI42_04850</name>
</gene>
<evidence type="ECO:0000313" key="2">
    <source>
        <dbReference type="EMBL" id="PZW23925.1"/>
    </source>
</evidence>
<organism evidence="2 3">
    <name type="scientific">Thermosporothrix hazakensis</name>
    <dbReference type="NCBI Taxonomy" id="644383"/>
    <lineage>
        <taxon>Bacteria</taxon>
        <taxon>Bacillati</taxon>
        <taxon>Chloroflexota</taxon>
        <taxon>Ktedonobacteria</taxon>
        <taxon>Ktedonobacterales</taxon>
        <taxon>Thermosporotrichaceae</taxon>
        <taxon>Thermosporothrix</taxon>
    </lineage>
</organism>
<comment type="caution">
    <text evidence="2">The sequence shown here is derived from an EMBL/GenBank/DDBJ whole genome shotgun (WGS) entry which is preliminary data.</text>
</comment>
<feature type="transmembrane region" description="Helical" evidence="1">
    <location>
        <begin position="25"/>
        <end position="47"/>
    </location>
</feature>
<dbReference type="EMBL" id="QKUF01000024">
    <property type="protein sequence ID" value="PZW23925.1"/>
    <property type="molecule type" value="Genomic_DNA"/>
</dbReference>
<reference evidence="2 3" key="1">
    <citation type="submission" date="2018-06" db="EMBL/GenBank/DDBJ databases">
        <title>Genomic Encyclopedia of Archaeal and Bacterial Type Strains, Phase II (KMG-II): from individual species to whole genera.</title>
        <authorList>
            <person name="Goeker M."/>
        </authorList>
    </citation>
    <scope>NUCLEOTIDE SEQUENCE [LARGE SCALE GENOMIC DNA]</scope>
    <source>
        <strain evidence="2 3">ATCC BAA-1881</strain>
    </source>
</reference>
<dbReference type="InterPro" id="IPR021414">
    <property type="entry name" value="DUF3054"/>
</dbReference>
<dbReference type="RefSeq" id="WP_170142865.1">
    <property type="nucleotide sequence ID" value="NZ_BIFX01000001.1"/>
</dbReference>
<dbReference type="Pfam" id="PF11255">
    <property type="entry name" value="DUF3054"/>
    <property type="match status" value="1"/>
</dbReference>
<keyword evidence="3" id="KW-1185">Reference proteome</keyword>
<keyword evidence="1" id="KW-0472">Membrane</keyword>
<dbReference type="Proteomes" id="UP000248806">
    <property type="component" value="Unassembled WGS sequence"/>
</dbReference>
<keyword evidence="1" id="KW-0812">Transmembrane</keyword>
<evidence type="ECO:0008006" key="4">
    <source>
        <dbReference type="Google" id="ProtNLM"/>
    </source>
</evidence>
<name>A0A326U1U1_THEHA</name>